<feature type="transmembrane region" description="Helical" evidence="1">
    <location>
        <begin position="74"/>
        <end position="91"/>
    </location>
</feature>
<dbReference type="EMBL" id="BMDD01000004">
    <property type="protein sequence ID" value="GGH81832.1"/>
    <property type="molecule type" value="Genomic_DNA"/>
</dbReference>
<reference evidence="3" key="1">
    <citation type="journal article" date="2019" name="Int. J. Syst. Evol. Microbiol.">
        <title>The Global Catalogue of Microorganisms (GCM) 10K type strain sequencing project: providing services to taxonomists for standard genome sequencing and annotation.</title>
        <authorList>
            <consortium name="The Broad Institute Genomics Platform"/>
            <consortium name="The Broad Institute Genome Sequencing Center for Infectious Disease"/>
            <person name="Wu L."/>
            <person name="Ma J."/>
        </authorList>
    </citation>
    <scope>NUCLEOTIDE SEQUENCE [LARGE SCALE GENOMIC DNA]</scope>
    <source>
        <strain evidence="3">CCM 8702</strain>
    </source>
</reference>
<accession>A0ABQ1ZZW5</accession>
<evidence type="ECO:0000313" key="2">
    <source>
        <dbReference type="EMBL" id="GGH81832.1"/>
    </source>
</evidence>
<proteinExistence type="predicted"/>
<comment type="caution">
    <text evidence="2">The sequence shown here is derived from an EMBL/GenBank/DDBJ whole genome shotgun (WGS) entry which is preliminary data.</text>
</comment>
<gene>
    <name evidence="2" type="ORF">GCM10007362_32230</name>
</gene>
<keyword evidence="1" id="KW-1133">Transmembrane helix</keyword>
<keyword evidence="3" id="KW-1185">Reference proteome</keyword>
<dbReference type="Proteomes" id="UP000605427">
    <property type="component" value="Unassembled WGS sequence"/>
</dbReference>
<evidence type="ECO:0000256" key="1">
    <source>
        <dbReference type="SAM" id="Phobius"/>
    </source>
</evidence>
<keyword evidence="1" id="KW-0472">Membrane</keyword>
<feature type="transmembrane region" description="Helical" evidence="1">
    <location>
        <begin position="12"/>
        <end position="29"/>
    </location>
</feature>
<keyword evidence="1" id="KW-0812">Transmembrane</keyword>
<sequence>MNNISDIYKVLWILLFLMIITLVSISFLKNKSSFIYILKHYLLYFFEIVASSMLINYVIGGFKEESTLVLLKDFIFSYTVYQLILLTFFKIKDSTDTDTLNAMKVYLDTLLLYLEFDKENHPQLIESAKLAQGSCRNKKHVRLWAQIIESQEAYAKKILKDEDYKFYLKNIILKVENENKTINFFWMNSLLLRIFK</sequence>
<dbReference type="RefSeq" id="WP_172245353.1">
    <property type="nucleotide sequence ID" value="NZ_BMDD01000004.1"/>
</dbReference>
<feature type="transmembrane region" description="Helical" evidence="1">
    <location>
        <begin position="41"/>
        <end position="62"/>
    </location>
</feature>
<name>A0ABQ1ZZW5_9BACL</name>
<protein>
    <submittedName>
        <fullName evidence="2">Uncharacterized protein</fullName>
    </submittedName>
</protein>
<evidence type="ECO:0000313" key="3">
    <source>
        <dbReference type="Proteomes" id="UP000605427"/>
    </source>
</evidence>
<organism evidence="2 3">
    <name type="scientific">Saccharibacillus endophyticus</name>
    <dbReference type="NCBI Taxonomy" id="2060666"/>
    <lineage>
        <taxon>Bacteria</taxon>
        <taxon>Bacillati</taxon>
        <taxon>Bacillota</taxon>
        <taxon>Bacilli</taxon>
        <taxon>Bacillales</taxon>
        <taxon>Paenibacillaceae</taxon>
        <taxon>Saccharibacillus</taxon>
    </lineage>
</organism>